<evidence type="ECO:0008006" key="4">
    <source>
        <dbReference type="Google" id="ProtNLM"/>
    </source>
</evidence>
<dbReference type="OrthoDB" id="10266719at2759"/>
<dbReference type="SUPFAM" id="SSF54928">
    <property type="entry name" value="RNA-binding domain, RBD"/>
    <property type="match status" value="2"/>
</dbReference>
<accession>A0A1J4K187</accession>
<gene>
    <name evidence="2" type="ORF">TRFO_06145</name>
</gene>
<dbReference type="CDD" id="cd00590">
    <property type="entry name" value="RRM_SF"/>
    <property type="match status" value="1"/>
</dbReference>
<evidence type="ECO:0000256" key="1">
    <source>
        <dbReference type="SAM" id="MobiDB-lite"/>
    </source>
</evidence>
<dbReference type="GeneID" id="94827615"/>
<reference evidence="2" key="1">
    <citation type="submission" date="2016-10" db="EMBL/GenBank/DDBJ databases">
        <authorList>
            <person name="Benchimol M."/>
            <person name="Almeida L.G."/>
            <person name="Vasconcelos A.T."/>
            <person name="Perreira-Neves A."/>
            <person name="Rosa I.A."/>
            <person name="Tasca T."/>
            <person name="Bogo M.R."/>
            <person name="de Souza W."/>
        </authorList>
    </citation>
    <scope>NUCLEOTIDE SEQUENCE [LARGE SCALE GENOMIC DNA]</scope>
    <source>
        <strain evidence="2">K</strain>
    </source>
</reference>
<dbReference type="RefSeq" id="XP_068357858.1">
    <property type="nucleotide sequence ID" value="XM_068492911.1"/>
</dbReference>
<keyword evidence="3" id="KW-1185">Reference proteome</keyword>
<dbReference type="EMBL" id="MLAK01000782">
    <property type="protein sequence ID" value="OHT04722.1"/>
    <property type="molecule type" value="Genomic_DNA"/>
</dbReference>
<dbReference type="Gene3D" id="3.30.70.330">
    <property type="match status" value="1"/>
</dbReference>
<organism evidence="2 3">
    <name type="scientific">Tritrichomonas foetus</name>
    <dbReference type="NCBI Taxonomy" id="1144522"/>
    <lineage>
        <taxon>Eukaryota</taxon>
        <taxon>Metamonada</taxon>
        <taxon>Parabasalia</taxon>
        <taxon>Tritrichomonadida</taxon>
        <taxon>Tritrichomonadidae</taxon>
        <taxon>Tritrichomonas</taxon>
    </lineage>
</organism>
<comment type="caution">
    <text evidence="2">The sequence shown here is derived from an EMBL/GenBank/DDBJ whole genome shotgun (WGS) entry which is preliminary data.</text>
</comment>
<dbReference type="InterPro" id="IPR012677">
    <property type="entry name" value="Nucleotide-bd_a/b_plait_sf"/>
</dbReference>
<feature type="region of interest" description="Disordered" evidence="1">
    <location>
        <begin position="1"/>
        <end position="33"/>
    </location>
</feature>
<proteinExistence type="predicted"/>
<dbReference type="Proteomes" id="UP000179807">
    <property type="component" value="Unassembled WGS sequence"/>
</dbReference>
<dbReference type="VEuPathDB" id="TrichDB:TRFO_06145"/>
<dbReference type="InterPro" id="IPR035979">
    <property type="entry name" value="RBD_domain_sf"/>
</dbReference>
<dbReference type="GO" id="GO:0003676">
    <property type="term" value="F:nucleic acid binding"/>
    <property type="evidence" value="ECO:0007669"/>
    <property type="project" value="InterPro"/>
</dbReference>
<sequence length="300" mass="34644">MSYDYSSDYSDHETNYSHTRSHQDYGNSINPLDDEPSGTLISIKMDPIDFEEYELYNFVESTIRIELLDLSAFKNLDGKPTGIAVAQFSEPVTQSRLRKLHGKKFKKVPVEVRLFTTLGSFQKFCRNVAEFRLQSINLDMKTSPPQVYVLNFNGDEQSVRHFFSRCGQISLVKSFPYKNAVYYTLFFVSEASAKLACRSFDGFEYANQTLVVAPLYKNAAEKQFAIHHVQDPQWLKQEISYFGKIAVFKELTDNICFVMMERLEDAKAACVLLNKKFDNDVQIKTNFIDYIYFQIGNPNL</sequence>
<evidence type="ECO:0000313" key="2">
    <source>
        <dbReference type="EMBL" id="OHT04722.1"/>
    </source>
</evidence>
<evidence type="ECO:0000313" key="3">
    <source>
        <dbReference type="Proteomes" id="UP000179807"/>
    </source>
</evidence>
<protein>
    <recommendedName>
        <fullName evidence="4">RRM domain-containing protein</fullName>
    </recommendedName>
</protein>
<dbReference type="AlphaFoldDB" id="A0A1J4K187"/>
<name>A0A1J4K187_9EUKA</name>